<evidence type="ECO:0000256" key="1">
    <source>
        <dbReference type="ARBA" id="ARBA00022527"/>
    </source>
</evidence>
<dbReference type="RefSeq" id="WP_344903546.1">
    <property type="nucleotide sequence ID" value="NZ_BAABAS010000020.1"/>
</dbReference>
<dbReference type="Proteomes" id="UP001501710">
    <property type="component" value="Unassembled WGS sequence"/>
</dbReference>
<dbReference type="CDD" id="cd16936">
    <property type="entry name" value="HATPase_RsbW-like"/>
    <property type="match status" value="1"/>
</dbReference>
<accession>A0ABP8CH86</accession>
<dbReference type="InterPro" id="IPR003594">
    <property type="entry name" value="HATPase_dom"/>
</dbReference>
<protein>
    <recommendedName>
        <fullName evidence="2">Histidine kinase/HSP90-like ATPase domain-containing protein</fullName>
    </recommendedName>
</protein>
<dbReference type="PANTHER" id="PTHR35526:SF3">
    <property type="entry name" value="ANTI-SIGMA-F FACTOR RSBW"/>
    <property type="match status" value="1"/>
</dbReference>
<keyword evidence="1" id="KW-0723">Serine/threonine-protein kinase</keyword>
<dbReference type="Pfam" id="PF13581">
    <property type="entry name" value="HATPase_c_2"/>
    <property type="match status" value="1"/>
</dbReference>
<dbReference type="InterPro" id="IPR050267">
    <property type="entry name" value="Anti-sigma-factor_SerPK"/>
</dbReference>
<dbReference type="SUPFAM" id="SSF55874">
    <property type="entry name" value="ATPase domain of HSP90 chaperone/DNA topoisomerase II/histidine kinase"/>
    <property type="match status" value="1"/>
</dbReference>
<keyword evidence="1" id="KW-0418">Kinase</keyword>
<keyword evidence="4" id="KW-1185">Reference proteome</keyword>
<sequence length="149" mass="15668">MGIEVRQPSGLDVTCLAARTVPGQVRAMVGLRLAGWGLARLTDDVALIASELVTNAWRQTPDGEIRVSFAREGGAVLLSVWDGSDARPVRKRGLGVVAGDASPDAEALNPGHEEGVSGRGLPIVEALSLECGVTPTEPYGKWVWSRIGV</sequence>
<keyword evidence="1" id="KW-0808">Transferase</keyword>
<reference evidence="4" key="1">
    <citation type="journal article" date="2019" name="Int. J. Syst. Evol. Microbiol.">
        <title>The Global Catalogue of Microorganisms (GCM) 10K type strain sequencing project: providing services to taxonomists for standard genome sequencing and annotation.</title>
        <authorList>
            <consortium name="The Broad Institute Genomics Platform"/>
            <consortium name="The Broad Institute Genome Sequencing Center for Infectious Disease"/>
            <person name="Wu L."/>
            <person name="Ma J."/>
        </authorList>
    </citation>
    <scope>NUCLEOTIDE SEQUENCE [LARGE SCALE GENOMIC DNA]</scope>
    <source>
        <strain evidence="4">JCM 17440</strain>
    </source>
</reference>
<evidence type="ECO:0000313" key="3">
    <source>
        <dbReference type="EMBL" id="GAA4239277.1"/>
    </source>
</evidence>
<name>A0ABP8CH86_9ACTN</name>
<proteinExistence type="predicted"/>
<evidence type="ECO:0000313" key="4">
    <source>
        <dbReference type="Proteomes" id="UP001501710"/>
    </source>
</evidence>
<dbReference type="Gene3D" id="3.30.565.10">
    <property type="entry name" value="Histidine kinase-like ATPase, C-terminal domain"/>
    <property type="match status" value="1"/>
</dbReference>
<evidence type="ECO:0000259" key="2">
    <source>
        <dbReference type="Pfam" id="PF13581"/>
    </source>
</evidence>
<organism evidence="3 4">
    <name type="scientific">Actinomadura meridiana</name>
    <dbReference type="NCBI Taxonomy" id="559626"/>
    <lineage>
        <taxon>Bacteria</taxon>
        <taxon>Bacillati</taxon>
        <taxon>Actinomycetota</taxon>
        <taxon>Actinomycetes</taxon>
        <taxon>Streptosporangiales</taxon>
        <taxon>Thermomonosporaceae</taxon>
        <taxon>Actinomadura</taxon>
    </lineage>
</organism>
<feature type="domain" description="Histidine kinase/HSP90-like ATPase" evidence="2">
    <location>
        <begin position="40"/>
        <end position="144"/>
    </location>
</feature>
<dbReference type="PANTHER" id="PTHR35526">
    <property type="entry name" value="ANTI-SIGMA-F FACTOR RSBW-RELATED"/>
    <property type="match status" value="1"/>
</dbReference>
<gene>
    <name evidence="3" type="ORF">GCM10022254_58750</name>
</gene>
<dbReference type="InterPro" id="IPR036890">
    <property type="entry name" value="HATPase_C_sf"/>
</dbReference>
<comment type="caution">
    <text evidence="3">The sequence shown here is derived from an EMBL/GenBank/DDBJ whole genome shotgun (WGS) entry which is preliminary data.</text>
</comment>
<dbReference type="EMBL" id="BAABAS010000020">
    <property type="protein sequence ID" value="GAA4239277.1"/>
    <property type="molecule type" value="Genomic_DNA"/>
</dbReference>